<dbReference type="RefSeq" id="WP_350224325.1">
    <property type="nucleotide sequence ID" value="NZ_JBIVOC010000012.1"/>
</dbReference>
<dbReference type="EMBL" id="JBFRHK010000002">
    <property type="protein sequence ID" value="MEX3744182.1"/>
    <property type="molecule type" value="Genomic_DNA"/>
</dbReference>
<comment type="caution">
    <text evidence="1">The sequence shown here is derived from an EMBL/GenBank/DDBJ whole genome shotgun (WGS) entry which is preliminary data.</text>
</comment>
<accession>A0ABV3VTE5</accession>
<sequence>MIKQRLWQCQIKLS</sequence>
<organism evidence="1 2">
    <name type="scientific">Lysinibacillus xylanilyticus</name>
    <dbReference type="NCBI Taxonomy" id="582475"/>
    <lineage>
        <taxon>Bacteria</taxon>
        <taxon>Bacillati</taxon>
        <taxon>Bacillota</taxon>
        <taxon>Bacilli</taxon>
        <taxon>Bacillales</taxon>
        <taxon>Bacillaceae</taxon>
        <taxon>Lysinibacillus</taxon>
    </lineage>
</organism>
<protein>
    <submittedName>
        <fullName evidence="1">Uncharacterized protein</fullName>
    </submittedName>
</protein>
<evidence type="ECO:0000313" key="2">
    <source>
        <dbReference type="Proteomes" id="UP001558534"/>
    </source>
</evidence>
<reference evidence="1 2" key="1">
    <citation type="submission" date="2024-07" db="EMBL/GenBank/DDBJ databases">
        <title>Characterization of a bacterium isolated from hydrolysated instant sea cucumber by whole-genome sequencing and metabolomics.</title>
        <authorList>
            <person name="Luo X."/>
            <person name="Zhang Z."/>
            <person name="Zheng Z."/>
            <person name="Zhang W."/>
            <person name="Ming T."/>
            <person name="Jiao L."/>
            <person name="Su X."/>
            <person name="Kong F."/>
            <person name="Xu J."/>
        </authorList>
    </citation>
    <scope>NUCLEOTIDE SEQUENCE [LARGE SCALE GENOMIC DNA]</scope>
    <source>
        <strain evidence="1 2">XL-2024</strain>
    </source>
</reference>
<evidence type="ECO:0000313" key="1">
    <source>
        <dbReference type="EMBL" id="MEX3744182.1"/>
    </source>
</evidence>
<keyword evidence="2" id="KW-1185">Reference proteome</keyword>
<gene>
    <name evidence="1" type="ORF">AB1300_03450</name>
</gene>
<name>A0ABV3VTE5_9BACI</name>
<proteinExistence type="predicted"/>
<dbReference type="GeneID" id="96601761"/>
<dbReference type="Proteomes" id="UP001558534">
    <property type="component" value="Unassembled WGS sequence"/>
</dbReference>